<reference evidence="2 3" key="1">
    <citation type="journal article" date="2011" name="Mol. Biol. Evol.">
        <title>Comparative genomic analysis of fruiting body formation in Myxococcales.</title>
        <authorList>
            <person name="Huntley S."/>
            <person name="Hamann N."/>
            <person name="Wegener-Feldbrugge S."/>
            <person name="Treuner-Lange A."/>
            <person name="Kube M."/>
            <person name="Reinhardt R."/>
            <person name="Klages S."/>
            <person name="Muller R."/>
            <person name="Ronning C.M."/>
            <person name="Nierman W.C."/>
            <person name="Sogaard-Andersen L."/>
        </authorList>
    </citation>
    <scope>NUCLEOTIDE SEQUENCE [LARGE SCALE GENOMIC DNA]</scope>
    <source>
        <strain evidence="2 3">DW4/3-1</strain>
    </source>
</reference>
<dbReference type="STRING" id="378806.STAUR_4774"/>
<proteinExistence type="predicted"/>
<dbReference type="eggNOG" id="COG4223">
    <property type="taxonomic scope" value="Bacteria"/>
</dbReference>
<sequence length="443" mass="47826">MASRLTAAVVLLALLNACASQHVVRLDTGQREPLEHRPPSNKSVKVDEAAFEEALTQLVLDAPLTLRPPQQGWLVRVSYPSNNPDTRWRSLMSKSFGGICEPGQRKESCLSLLDDVMGLSKWDKLGVALGLSIDPLKESISKAVEETLAPQLFYTVIATGLITWAVLAANPEPVFTKAAAIVSAALLIYLGVEPFLELVDASRELKWATDRATTWEELKRASKRFASRVGPEVARVFVLAVTVVVSHGMTGGSVWLASRLVMLPSFTEAAALGASQLRLTLSEIGQVSAVAISAEGTLTRALAPAAVATVAVTESMPGYQPAPAVKGDPYHPEKVAERQEGWQQTYPKPPEKAPLRVPIGGKQLTPVFEGDAAKFLAEQPTLRSKFENAMQKGLVPPKGQNGIVPSELEGYQYKIKILGQGGDFRIHGKVSGDRIIFDKVTTH</sequence>
<evidence type="ECO:0000313" key="3">
    <source>
        <dbReference type="Proteomes" id="UP000001351"/>
    </source>
</evidence>
<accession>E3FCQ5</accession>
<protein>
    <submittedName>
        <fullName evidence="2">Conserved uncharacterized protein</fullName>
    </submittedName>
</protein>
<dbReference type="HOGENOM" id="CLU_618065_0_0_7"/>
<dbReference type="KEGG" id="sur:STAUR_4774"/>
<evidence type="ECO:0000256" key="1">
    <source>
        <dbReference type="SAM" id="SignalP"/>
    </source>
</evidence>
<name>E3FCQ5_STIAD</name>
<gene>
    <name evidence="2" type="ordered locus">STAUR_4774</name>
</gene>
<organism evidence="2 3">
    <name type="scientific">Stigmatella aurantiaca (strain DW4/3-1)</name>
    <dbReference type="NCBI Taxonomy" id="378806"/>
    <lineage>
        <taxon>Bacteria</taxon>
        <taxon>Pseudomonadati</taxon>
        <taxon>Myxococcota</taxon>
        <taxon>Myxococcia</taxon>
        <taxon>Myxococcales</taxon>
        <taxon>Cystobacterineae</taxon>
        <taxon>Archangiaceae</taxon>
        <taxon>Stigmatella</taxon>
    </lineage>
</organism>
<keyword evidence="1" id="KW-0732">Signal</keyword>
<evidence type="ECO:0000313" key="2">
    <source>
        <dbReference type="EMBL" id="ADO72553.1"/>
    </source>
</evidence>
<feature type="chain" id="PRO_5003168586" evidence="1">
    <location>
        <begin position="20"/>
        <end position="443"/>
    </location>
</feature>
<dbReference type="RefSeq" id="WP_013376434.1">
    <property type="nucleotide sequence ID" value="NC_014623.1"/>
</dbReference>
<feature type="signal peptide" evidence="1">
    <location>
        <begin position="1"/>
        <end position="19"/>
    </location>
</feature>
<keyword evidence="3" id="KW-1185">Reference proteome</keyword>
<dbReference type="Proteomes" id="UP000001351">
    <property type="component" value="Chromosome"/>
</dbReference>
<dbReference type="AlphaFoldDB" id="E3FCQ5"/>
<dbReference type="EMBL" id="CP002271">
    <property type="protein sequence ID" value="ADO72553.1"/>
    <property type="molecule type" value="Genomic_DNA"/>
</dbReference>